<dbReference type="PANTHER" id="PTHR43153:SF1">
    <property type="entry name" value="ELECTRON TRANSFER FLAVOPROTEIN SUBUNIT ALPHA, MITOCHONDRIAL"/>
    <property type="match status" value="1"/>
</dbReference>
<feature type="binding site" evidence="2">
    <location>
        <position position="287"/>
    </location>
    <ligand>
        <name>FAD</name>
        <dbReference type="ChEBI" id="CHEBI:57692"/>
    </ligand>
</feature>
<dbReference type="SMART" id="SM00893">
    <property type="entry name" value="ETF"/>
    <property type="match status" value="1"/>
</dbReference>
<comment type="cofactor">
    <cofactor evidence="2">
        <name>FAD</name>
        <dbReference type="ChEBI" id="CHEBI:57692"/>
    </cofactor>
    <text evidence="2">Binds 1 FAD per dimer.</text>
</comment>
<feature type="binding site" evidence="2">
    <location>
        <begin position="235"/>
        <end position="236"/>
    </location>
    <ligand>
        <name>FAD</name>
        <dbReference type="ChEBI" id="CHEBI:57692"/>
    </ligand>
</feature>
<evidence type="ECO:0000313" key="4">
    <source>
        <dbReference type="EMBL" id="XCH32936.1"/>
    </source>
</evidence>
<proteinExistence type="inferred from homology"/>
<dbReference type="Pfam" id="PF01012">
    <property type="entry name" value="ETF"/>
    <property type="match status" value="1"/>
</dbReference>
<dbReference type="GO" id="GO:0050660">
    <property type="term" value="F:flavin adenine dinucleotide binding"/>
    <property type="evidence" value="ECO:0007669"/>
    <property type="project" value="InterPro"/>
</dbReference>
<dbReference type="EMBL" id="CP159307">
    <property type="protein sequence ID" value="XCH32936.1"/>
    <property type="molecule type" value="Genomic_DNA"/>
</dbReference>
<dbReference type="Gene3D" id="3.40.50.1220">
    <property type="entry name" value="TPP-binding domain"/>
    <property type="match status" value="1"/>
</dbReference>
<dbReference type="Pfam" id="PF00766">
    <property type="entry name" value="ETF_alpha"/>
    <property type="match status" value="1"/>
</dbReference>
<feature type="binding site" evidence="2">
    <location>
        <position position="210"/>
    </location>
    <ligand>
        <name>FAD</name>
        <dbReference type="ChEBI" id="CHEBI:57692"/>
    </ligand>
</feature>
<feature type="domain" description="Electron transfer flavoprotein alpha/beta-subunit N-terminal" evidence="3">
    <location>
        <begin position="7"/>
        <end position="190"/>
    </location>
</feature>
<dbReference type="InterPro" id="IPR033947">
    <property type="entry name" value="ETF_alpha_N"/>
</dbReference>
<dbReference type="PIRSF" id="PIRSF000089">
    <property type="entry name" value="Electra_flavoP_a"/>
    <property type="match status" value="1"/>
</dbReference>
<protein>
    <submittedName>
        <fullName evidence="4">Electron transfer flavoprotein subunit alpha/FixB family protein</fullName>
    </submittedName>
</protein>
<reference evidence="4" key="1">
    <citation type="submission" date="2024-06" db="EMBL/GenBank/DDBJ databases">
        <title>A Novel Isolate, Dehalogenimonas sp. Strain 4OHTPN, Dechlorinates Aromatic 4 Hydroxy chlorothalonil by a Novel Reductive Dehalogenase.</title>
        <authorList>
            <person name="Liu G."/>
        </authorList>
    </citation>
    <scope>NUCLEOTIDE SEQUENCE</scope>
    <source>
        <strain evidence="4">4OHTPN</strain>
    </source>
</reference>
<name>A0AAU8G8J6_9CHLR</name>
<feature type="binding site" evidence="2">
    <location>
        <begin position="266"/>
        <end position="273"/>
    </location>
    <ligand>
        <name>FAD</name>
        <dbReference type="ChEBI" id="CHEBI:57692"/>
    </ligand>
</feature>
<dbReference type="GO" id="GO:0033539">
    <property type="term" value="P:fatty acid beta-oxidation using acyl-CoA dehydrogenase"/>
    <property type="evidence" value="ECO:0007669"/>
    <property type="project" value="TreeGrafter"/>
</dbReference>
<accession>A0AAU8G8J6</accession>
<dbReference type="SUPFAM" id="SSF52402">
    <property type="entry name" value="Adenine nucleotide alpha hydrolases-like"/>
    <property type="match status" value="1"/>
</dbReference>
<dbReference type="GO" id="GO:0009055">
    <property type="term" value="F:electron transfer activity"/>
    <property type="evidence" value="ECO:0007669"/>
    <property type="project" value="InterPro"/>
</dbReference>
<comment type="similarity">
    <text evidence="1">Belongs to the ETF alpha-subunit/FixB family.</text>
</comment>
<dbReference type="InterPro" id="IPR001308">
    <property type="entry name" value="ETF_a/FixB"/>
</dbReference>
<dbReference type="SUPFAM" id="SSF52467">
    <property type="entry name" value="DHS-like NAD/FAD-binding domain"/>
    <property type="match status" value="1"/>
</dbReference>
<dbReference type="AlphaFoldDB" id="A0AAU8G8J6"/>
<dbReference type="PANTHER" id="PTHR43153">
    <property type="entry name" value="ELECTRON TRANSFER FLAVOPROTEIN ALPHA"/>
    <property type="match status" value="1"/>
</dbReference>
<dbReference type="InterPro" id="IPR014730">
    <property type="entry name" value="ETF_a/b_N"/>
</dbReference>
<dbReference type="RefSeq" id="WP_353714200.1">
    <property type="nucleotide sequence ID" value="NZ_CP159307.1"/>
</dbReference>
<evidence type="ECO:0000256" key="1">
    <source>
        <dbReference type="ARBA" id="ARBA00005817"/>
    </source>
</evidence>
<evidence type="ECO:0000259" key="3">
    <source>
        <dbReference type="SMART" id="SM00893"/>
    </source>
</evidence>
<gene>
    <name evidence="4" type="ORF">ABV300_07215</name>
</gene>
<keyword evidence="2" id="KW-0274">FAD</keyword>
<dbReference type="InterPro" id="IPR014729">
    <property type="entry name" value="Rossmann-like_a/b/a_fold"/>
</dbReference>
<dbReference type="Gene3D" id="3.40.50.620">
    <property type="entry name" value="HUPs"/>
    <property type="match status" value="1"/>
</dbReference>
<organism evidence="4">
    <name type="scientific">Dehalogenimonas sp. 4OHTPN</name>
    <dbReference type="NCBI Taxonomy" id="3166643"/>
    <lineage>
        <taxon>Bacteria</taxon>
        <taxon>Bacillati</taxon>
        <taxon>Chloroflexota</taxon>
        <taxon>Dehalococcoidia</taxon>
        <taxon>Dehalococcoidales</taxon>
        <taxon>Dehalococcoidaceae</taxon>
        <taxon>Dehalogenimonas</taxon>
    </lineage>
</organism>
<dbReference type="CDD" id="cd01715">
    <property type="entry name" value="ETF_alpha"/>
    <property type="match status" value="1"/>
</dbReference>
<evidence type="ECO:0000256" key="2">
    <source>
        <dbReference type="PIRSR" id="PIRSR000089-1"/>
    </source>
</evidence>
<keyword evidence="2" id="KW-0285">Flavoprotein</keyword>
<dbReference type="InterPro" id="IPR029035">
    <property type="entry name" value="DHS-like_NAD/FAD-binding_dom"/>
</dbReference>
<dbReference type="InterPro" id="IPR014731">
    <property type="entry name" value="ETF_asu_C"/>
</dbReference>
<sequence length="323" mass="33167">MPDNKSVLIVVEANGGTPSPAAVELFTAAKAITSDESISSLVIGTGARDAAVAISRFGAVKVFTAEAGQVSSDAVAVTVITLAADLNPKTILLAETDLGRDLAPMLAARFSTAAVTDVIAIRTEGSARIFTRPVYGGNALADFTIDTEPQVVSIRPKTFAPAPENDNHTSEIVELPAAKPLAGIRILERVAVKETGPKIEEAKIVVGGGRGLGGPEGFARLQELADLLGGVVGASRPPCDQGWWPESGQIGVTGKIIAPDLYIAVGISGSSQHLSGVSGSKTLVAINKDAEANIFKAAAFGVTGDWKKVVPALVAKVKELSGR</sequence>
<feature type="binding site" evidence="2">
    <location>
        <begin position="249"/>
        <end position="253"/>
    </location>
    <ligand>
        <name>FAD</name>
        <dbReference type="ChEBI" id="CHEBI:57692"/>
    </ligand>
</feature>